<dbReference type="PROSITE" id="PS50097">
    <property type="entry name" value="BTB"/>
    <property type="match status" value="3"/>
</dbReference>
<keyword evidence="3" id="KW-1185">Reference proteome</keyword>
<dbReference type="InterPro" id="IPR000210">
    <property type="entry name" value="BTB/POZ_dom"/>
</dbReference>
<dbReference type="PANTHER" id="PTHR22744">
    <property type="entry name" value="HELIX LOOP HELIX PROTEIN 21-RELATED"/>
    <property type="match status" value="1"/>
</dbReference>
<evidence type="ECO:0000313" key="3">
    <source>
        <dbReference type="Proteomes" id="UP000008068"/>
    </source>
</evidence>
<dbReference type="AlphaFoldDB" id="G0MVX1"/>
<reference evidence="3" key="1">
    <citation type="submission" date="2011-07" db="EMBL/GenBank/DDBJ databases">
        <authorList>
            <consortium name="Caenorhabditis brenneri Sequencing and Analysis Consortium"/>
            <person name="Wilson R.K."/>
        </authorList>
    </citation>
    <scope>NUCLEOTIDE SEQUENCE [LARGE SCALE GENOMIC DNA]</scope>
    <source>
        <strain evidence="3">PB2801</strain>
    </source>
</reference>
<dbReference type="Pfam" id="PF00651">
    <property type="entry name" value="BTB"/>
    <property type="match status" value="3"/>
</dbReference>
<feature type="domain" description="BTB" evidence="1">
    <location>
        <begin position="289"/>
        <end position="364"/>
    </location>
</feature>
<protein>
    <recommendedName>
        <fullName evidence="1">BTB domain-containing protein</fullName>
    </recommendedName>
</protein>
<dbReference type="Gene3D" id="3.30.710.10">
    <property type="entry name" value="Potassium Channel Kv1.1, Chain A"/>
    <property type="match status" value="3"/>
</dbReference>
<dbReference type="SMART" id="SM00225">
    <property type="entry name" value="BTB"/>
    <property type="match status" value="3"/>
</dbReference>
<dbReference type="CDD" id="cd18186">
    <property type="entry name" value="BTB_POZ_ZBTB_KLHL-like"/>
    <property type="match status" value="3"/>
</dbReference>
<dbReference type="SUPFAM" id="SSF54695">
    <property type="entry name" value="POZ domain"/>
    <property type="match status" value="3"/>
</dbReference>
<dbReference type="OrthoDB" id="288452at2759"/>
<organism evidence="3">
    <name type="scientific">Caenorhabditis brenneri</name>
    <name type="common">Nematode worm</name>
    <dbReference type="NCBI Taxonomy" id="135651"/>
    <lineage>
        <taxon>Eukaryota</taxon>
        <taxon>Metazoa</taxon>
        <taxon>Ecdysozoa</taxon>
        <taxon>Nematoda</taxon>
        <taxon>Chromadorea</taxon>
        <taxon>Rhabditida</taxon>
        <taxon>Rhabditina</taxon>
        <taxon>Rhabditomorpha</taxon>
        <taxon>Rhabditoidea</taxon>
        <taxon>Rhabditidae</taxon>
        <taxon>Peloderinae</taxon>
        <taxon>Caenorhabditis</taxon>
    </lineage>
</organism>
<evidence type="ECO:0000259" key="1">
    <source>
        <dbReference type="PROSITE" id="PS50097"/>
    </source>
</evidence>
<dbReference type="PANTHER" id="PTHR22744:SF14">
    <property type="entry name" value="BTB DOMAIN-CONTAINING PROTEIN-RELATED"/>
    <property type="match status" value="1"/>
</dbReference>
<name>G0MVX1_CAEBE</name>
<gene>
    <name evidence="2" type="ORF">CAEBREN_25801</name>
</gene>
<dbReference type="EMBL" id="GL379815">
    <property type="protein sequence ID" value="EGT45318.1"/>
    <property type="molecule type" value="Genomic_DNA"/>
</dbReference>
<dbReference type="HOGENOM" id="CLU_422258_0_0_1"/>
<feature type="domain" description="BTB" evidence="1">
    <location>
        <begin position="490"/>
        <end position="557"/>
    </location>
</feature>
<dbReference type="OMA" id="QVENFIW"/>
<sequence length="649" mass="74782">MTGTSEISIYEKTFAKSDKTDAILVVEGKKLHVNKAPKPLESFMSICESTFAKSEKTDAILVVDGKKLHVNKALKKPLPAEKCQFTKKHSLIPTKPMRFWWSREKKLHVNKAVLSYHSDYFNVLFKEKSMEEIEIEDVKYVDFASVLSLVHNVPIKYSDVKEQLEALLVIADQFHFPAAKRHLELLLIISKENPLKLIGIADKYQLNDLKNIALSKLDRGDYYRSENTSNGFRVVKKPDVELLDQFSKETNIELFHRYLEIIHKISNPPIRKTSKLSIYESTFAKSDKTDAILVVDEKRLHVNKAKNSNFFKSGPVLSYHSDYFNKIFNSKFKEIAAFAIANVEYEKLATVLSLVHGGPIKSSTDDPEKYLAMAERFQLPAAKRHLELFLMINQRSNQKSSLELIEIADKYHLNDLMDIALPQLSHRDYYSDSSYHREPDLKCFEQLSDETNIKLFHRFLEVGYSVTKKPNINNSQLSIYEKTFAKTDKTDAILVVDGKKLHVNKAVLSHHSDYFNVMFNSDFKEKSMKEIEIKDVDFENFATLLSMVHLNPIAPTNKQNAMKIVELSDRFIVPCAKPLLQTFIYTSPLSNVEKIRIGELYDDDELFQEGINAMDYQDFRELLSNPTYEALSSASKRKLFYKSLSKRGF</sequence>
<accession>G0MVX1</accession>
<proteinExistence type="predicted"/>
<feature type="domain" description="BTB" evidence="1">
    <location>
        <begin position="105"/>
        <end position="159"/>
    </location>
</feature>
<evidence type="ECO:0000313" key="2">
    <source>
        <dbReference type="EMBL" id="EGT45318.1"/>
    </source>
</evidence>
<dbReference type="Proteomes" id="UP000008068">
    <property type="component" value="Unassembled WGS sequence"/>
</dbReference>
<dbReference type="InterPro" id="IPR011333">
    <property type="entry name" value="SKP1/BTB/POZ_sf"/>
</dbReference>
<dbReference type="InParanoid" id="G0MVX1"/>
<dbReference type="STRING" id="135651.G0MVX1"/>